<feature type="region of interest" description="Disordered" evidence="1">
    <location>
        <begin position="317"/>
        <end position="338"/>
    </location>
</feature>
<dbReference type="KEGG" id="ska:CP970_43900"/>
<name>A0A5J6GRY6_STRKN</name>
<reference evidence="3 4" key="1">
    <citation type="submission" date="2017-09" db="EMBL/GenBank/DDBJ databases">
        <authorList>
            <person name="Lee N."/>
            <person name="Cho B.-K."/>
        </authorList>
    </citation>
    <scope>NUCLEOTIDE SEQUENCE [LARGE SCALE GENOMIC DNA]</scope>
    <source>
        <strain evidence="3 4">ATCC 12853</strain>
    </source>
</reference>
<dbReference type="EMBL" id="CP023699">
    <property type="protein sequence ID" value="QEU96951.1"/>
    <property type="molecule type" value="Genomic_DNA"/>
</dbReference>
<evidence type="ECO:0000313" key="4">
    <source>
        <dbReference type="Proteomes" id="UP000325529"/>
    </source>
</evidence>
<dbReference type="AlphaFoldDB" id="A0A5J6GRY6"/>
<evidence type="ECO:0000256" key="1">
    <source>
        <dbReference type="SAM" id="MobiDB-lite"/>
    </source>
</evidence>
<feature type="region of interest" description="Disordered" evidence="1">
    <location>
        <begin position="1"/>
        <end position="20"/>
    </location>
</feature>
<keyword evidence="4" id="KW-1185">Reference proteome</keyword>
<dbReference type="RefSeq" id="WP_150494719.1">
    <property type="nucleotide sequence ID" value="NZ_CP023699.1"/>
</dbReference>
<organism evidence="3 4">
    <name type="scientific">Streptomyces kanamyceticus</name>
    <dbReference type="NCBI Taxonomy" id="1967"/>
    <lineage>
        <taxon>Bacteria</taxon>
        <taxon>Bacillati</taxon>
        <taxon>Actinomycetota</taxon>
        <taxon>Actinomycetes</taxon>
        <taxon>Kitasatosporales</taxon>
        <taxon>Streptomycetaceae</taxon>
        <taxon>Streptomyces</taxon>
    </lineage>
</organism>
<dbReference type="InterPro" id="IPR013196">
    <property type="entry name" value="HTH_11"/>
</dbReference>
<dbReference type="Pfam" id="PF08279">
    <property type="entry name" value="HTH_11"/>
    <property type="match status" value="1"/>
</dbReference>
<protein>
    <submittedName>
        <fullName evidence="3">Helix-turn-helix domain-containing protein</fullName>
    </submittedName>
</protein>
<evidence type="ECO:0000259" key="2">
    <source>
        <dbReference type="Pfam" id="PF08279"/>
    </source>
</evidence>
<proteinExistence type="predicted"/>
<dbReference type="Proteomes" id="UP000325529">
    <property type="component" value="Chromosome"/>
</dbReference>
<gene>
    <name evidence="3" type="ORF">CP970_43900</name>
</gene>
<sequence length="418" mass="46461">MMQHARVLVHGSHKAVTPGPDRPVPLSLFRTVAPAADHGAQEISTTTSRRVRRHDFLRAVQWAIGSGLWPRANHTTARIAEDLARRMNADGHVAYGRLALAKRLKVSRRTVDRHVALLREIGLLAWVVHGSRTNTRPCHLPGWSGTATIYAATAPPAWDTAMGHRIRGSGYQARLVGFTPDGRRLAITDARRRGHSKQAAPIRTHSRMAFQRTMRDTPSCRENPLRPAAKVERGIRTTPRASRSSSTSSAAAATAVAAWVRPRVPWTQAESLRRLAFALRPWIEAGLSGGEIVDDLSSWWLSWRPRQPAAYLLSRWHTRQQQTPRHAPTPDSPATGCAPNQAFLEAVMGLRAKLPAVEETEAKEVHPPAFVIRNRIRAALRTASEARLHRTPDSCSSLAEWDALCDERGVRLWTYYAP</sequence>
<accession>A0A5J6GRY6</accession>
<feature type="domain" description="Helix-turn-helix type 11" evidence="2">
    <location>
        <begin position="100"/>
        <end position="122"/>
    </location>
</feature>
<evidence type="ECO:0000313" key="3">
    <source>
        <dbReference type="EMBL" id="QEU96951.1"/>
    </source>
</evidence>